<dbReference type="GO" id="GO:0035673">
    <property type="term" value="F:oligopeptide transmembrane transporter activity"/>
    <property type="evidence" value="ECO:0007669"/>
    <property type="project" value="InterPro"/>
</dbReference>
<dbReference type="PANTHER" id="PTHR31645">
    <property type="entry name" value="OLIGOPEPTIDE TRANSPORTER YGL114W-RELATED"/>
    <property type="match status" value="1"/>
</dbReference>
<evidence type="ECO:0000256" key="5">
    <source>
        <dbReference type="ARBA" id="ARBA00022989"/>
    </source>
</evidence>
<dbReference type="Proteomes" id="UP000006727">
    <property type="component" value="Chromosome 2"/>
</dbReference>
<feature type="transmembrane region" description="Helical" evidence="7">
    <location>
        <begin position="82"/>
        <end position="103"/>
    </location>
</feature>
<dbReference type="AlphaFoldDB" id="A0A7I4D4X4"/>
<feature type="transmembrane region" description="Helical" evidence="7">
    <location>
        <begin position="237"/>
        <end position="258"/>
    </location>
</feature>
<dbReference type="Gramene" id="Pp3c2_34990V3.2">
    <property type="protein sequence ID" value="Pp3c2_34990V3.2"/>
    <property type="gene ID" value="Pp3c2_34990"/>
</dbReference>
<evidence type="ECO:0000256" key="2">
    <source>
        <dbReference type="ARBA" id="ARBA00010276"/>
    </source>
</evidence>
<feature type="transmembrane region" description="Helical" evidence="7">
    <location>
        <begin position="270"/>
        <end position="292"/>
    </location>
</feature>
<organism evidence="8 9">
    <name type="scientific">Physcomitrium patens</name>
    <name type="common">Spreading-leaved earth moss</name>
    <name type="synonym">Physcomitrella patens</name>
    <dbReference type="NCBI Taxonomy" id="3218"/>
    <lineage>
        <taxon>Eukaryota</taxon>
        <taxon>Viridiplantae</taxon>
        <taxon>Streptophyta</taxon>
        <taxon>Embryophyta</taxon>
        <taxon>Bryophyta</taxon>
        <taxon>Bryophytina</taxon>
        <taxon>Bryopsida</taxon>
        <taxon>Funariidae</taxon>
        <taxon>Funariales</taxon>
        <taxon>Funariaceae</taxon>
        <taxon>Physcomitrium</taxon>
    </lineage>
</organism>
<feature type="transmembrane region" description="Helical" evidence="7">
    <location>
        <begin position="196"/>
        <end position="216"/>
    </location>
</feature>
<dbReference type="EnsemblPlants" id="Pp3c2_34990V3.2">
    <property type="protein sequence ID" value="Pp3c2_34990V3.2"/>
    <property type="gene ID" value="Pp3c2_34990"/>
</dbReference>
<proteinExistence type="inferred from homology"/>
<dbReference type="InterPro" id="IPR045035">
    <property type="entry name" value="YSL-like"/>
</dbReference>
<reference evidence="8" key="3">
    <citation type="submission" date="2020-12" db="UniProtKB">
        <authorList>
            <consortium name="EnsemblPlants"/>
        </authorList>
    </citation>
    <scope>IDENTIFICATION</scope>
</reference>
<sequence length="381" mass="41856">MVYGKFGSKKETIKLYGTATGILISSFHTQGGVAIAEKQVKFLGKYFTFSFLFSAFKCFFSGIGDSCGFDQFPSLSLKAYHYMMYFDFSMTYLGAGIICPHILNISVLLRAVLSWGVFIAIAVFLGDGLNNFVAILYKSDKELYFHHTFCNQLSVAKSGIPPWMVLTGYVVLAAISVAVIPQIFEPVKCLASTYGKLALFTFGAWAGSSGGVLVGLADFKIGYLTLSSPRSMFVSQLIGCAMGCVLAPLTFWLFWSAFPSGDPNGSYKVPYAIVFRLLCYNVFAAAVVINILRHTLPKRISKWIPIPMAMAIPCYIGGYFAIDMFVGSIIRLVYEKINKHKSDIMSPAIAAGLICGDGVWTILSVMLALSKIFFYKRLLTS</sequence>
<evidence type="ECO:0000256" key="1">
    <source>
        <dbReference type="ARBA" id="ARBA00004141"/>
    </source>
</evidence>
<feature type="transmembrane region" description="Helical" evidence="7">
    <location>
        <begin position="115"/>
        <end position="137"/>
    </location>
</feature>
<evidence type="ECO:0000313" key="8">
    <source>
        <dbReference type="EnsemblPlants" id="Pp3c2_34990V3.2"/>
    </source>
</evidence>
<accession>A0A7I4D4X4</accession>
<feature type="transmembrane region" description="Helical" evidence="7">
    <location>
        <begin position="163"/>
        <end position="184"/>
    </location>
</feature>
<protein>
    <submittedName>
        <fullName evidence="8">Uncharacterized protein</fullName>
    </submittedName>
</protein>
<evidence type="ECO:0000256" key="3">
    <source>
        <dbReference type="ARBA" id="ARBA00022448"/>
    </source>
</evidence>
<evidence type="ECO:0000313" key="9">
    <source>
        <dbReference type="Proteomes" id="UP000006727"/>
    </source>
</evidence>
<evidence type="ECO:0000256" key="6">
    <source>
        <dbReference type="ARBA" id="ARBA00023136"/>
    </source>
</evidence>
<dbReference type="GO" id="GO:0016020">
    <property type="term" value="C:membrane"/>
    <property type="evidence" value="ECO:0000318"/>
    <property type="project" value="GO_Central"/>
</dbReference>
<comment type="subcellular location">
    <subcellularLocation>
        <location evidence="1">Membrane</location>
        <topology evidence="1">Multi-pass membrane protein</topology>
    </subcellularLocation>
</comment>
<keyword evidence="3" id="KW-0813">Transport</keyword>
<dbReference type="InParanoid" id="A0A7I4D4X4"/>
<evidence type="ECO:0000256" key="7">
    <source>
        <dbReference type="SAM" id="Phobius"/>
    </source>
</evidence>
<name>A0A7I4D4X4_PHYPA</name>
<keyword evidence="9" id="KW-1185">Reference proteome</keyword>
<keyword evidence="4 7" id="KW-0812">Transmembrane</keyword>
<feature type="transmembrane region" description="Helical" evidence="7">
    <location>
        <begin position="346"/>
        <end position="369"/>
    </location>
</feature>
<keyword evidence="5 7" id="KW-1133">Transmembrane helix</keyword>
<reference evidence="8 9" key="1">
    <citation type="journal article" date="2008" name="Science">
        <title>The Physcomitrella genome reveals evolutionary insights into the conquest of land by plants.</title>
        <authorList>
            <person name="Rensing S."/>
            <person name="Lang D."/>
            <person name="Zimmer A."/>
            <person name="Terry A."/>
            <person name="Salamov A."/>
            <person name="Shapiro H."/>
            <person name="Nishiyama T."/>
            <person name="Perroud P.-F."/>
            <person name="Lindquist E."/>
            <person name="Kamisugi Y."/>
            <person name="Tanahashi T."/>
            <person name="Sakakibara K."/>
            <person name="Fujita T."/>
            <person name="Oishi K."/>
            <person name="Shin-I T."/>
            <person name="Kuroki Y."/>
            <person name="Toyoda A."/>
            <person name="Suzuki Y."/>
            <person name="Hashimoto A."/>
            <person name="Yamaguchi K."/>
            <person name="Sugano A."/>
            <person name="Kohara Y."/>
            <person name="Fujiyama A."/>
            <person name="Anterola A."/>
            <person name="Aoki S."/>
            <person name="Ashton N."/>
            <person name="Barbazuk W.B."/>
            <person name="Barker E."/>
            <person name="Bennetzen J."/>
            <person name="Bezanilla M."/>
            <person name="Blankenship R."/>
            <person name="Cho S.H."/>
            <person name="Dutcher S."/>
            <person name="Estelle M."/>
            <person name="Fawcett J.A."/>
            <person name="Gundlach H."/>
            <person name="Hanada K."/>
            <person name="Heyl A."/>
            <person name="Hicks K.A."/>
            <person name="Hugh J."/>
            <person name="Lohr M."/>
            <person name="Mayer K."/>
            <person name="Melkozernov A."/>
            <person name="Murata T."/>
            <person name="Nelson D."/>
            <person name="Pils B."/>
            <person name="Prigge M."/>
            <person name="Reiss B."/>
            <person name="Renner T."/>
            <person name="Rombauts S."/>
            <person name="Rushton P."/>
            <person name="Sanderfoot A."/>
            <person name="Schween G."/>
            <person name="Shiu S.-H."/>
            <person name="Stueber K."/>
            <person name="Theodoulou F.L."/>
            <person name="Tu H."/>
            <person name="Van de Peer Y."/>
            <person name="Verrier P.J."/>
            <person name="Waters E."/>
            <person name="Wood A."/>
            <person name="Yang L."/>
            <person name="Cove D."/>
            <person name="Cuming A."/>
            <person name="Hasebe M."/>
            <person name="Lucas S."/>
            <person name="Mishler D.B."/>
            <person name="Reski R."/>
            <person name="Grigoriev I."/>
            <person name="Quatrano R.S."/>
            <person name="Boore J.L."/>
        </authorList>
    </citation>
    <scope>NUCLEOTIDE SEQUENCE [LARGE SCALE GENOMIC DNA]</scope>
    <source>
        <strain evidence="8 9">cv. Gransden 2004</strain>
    </source>
</reference>
<keyword evidence="6 7" id="KW-0472">Membrane</keyword>
<dbReference type="EMBL" id="ABEU02000002">
    <property type="status" value="NOT_ANNOTATED_CDS"/>
    <property type="molecule type" value="Genomic_DNA"/>
</dbReference>
<dbReference type="InterPro" id="IPR004813">
    <property type="entry name" value="OPT"/>
</dbReference>
<dbReference type="Pfam" id="PF03169">
    <property type="entry name" value="OPT"/>
    <property type="match status" value="2"/>
</dbReference>
<dbReference type="PANTHER" id="PTHR31645:SF0">
    <property type="entry name" value="OLIGOPEPTIDE TRANSPORTER YGL114W-RELATED"/>
    <property type="match status" value="1"/>
</dbReference>
<reference evidence="8 9" key="2">
    <citation type="journal article" date="2018" name="Plant J.">
        <title>The Physcomitrella patens chromosome-scale assembly reveals moss genome structure and evolution.</title>
        <authorList>
            <person name="Lang D."/>
            <person name="Ullrich K.K."/>
            <person name="Murat F."/>
            <person name="Fuchs J."/>
            <person name="Jenkins J."/>
            <person name="Haas F.B."/>
            <person name="Piednoel M."/>
            <person name="Gundlach H."/>
            <person name="Van Bel M."/>
            <person name="Meyberg R."/>
            <person name="Vives C."/>
            <person name="Morata J."/>
            <person name="Symeonidi A."/>
            <person name="Hiss M."/>
            <person name="Muchero W."/>
            <person name="Kamisugi Y."/>
            <person name="Saleh O."/>
            <person name="Blanc G."/>
            <person name="Decker E.L."/>
            <person name="van Gessel N."/>
            <person name="Grimwood J."/>
            <person name="Hayes R.D."/>
            <person name="Graham S.W."/>
            <person name="Gunter L.E."/>
            <person name="McDaniel S.F."/>
            <person name="Hoernstein S.N.W."/>
            <person name="Larsson A."/>
            <person name="Li F.W."/>
            <person name="Perroud P.F."/>
            <person name="Phillips J."/>
            <person name="Ranjan P."/>
            <person name="Rokshar D.S."/>
            <person name="Rothfels C.J."/>
            <person name="Schneider L."/>
            <person name="Shu S."/>
            <person name="Stevenson D.W."/>
            <person name="Thummler F."/>
            <person name="Tillich M."/>
            <person name="Villarreal Aguilar J.C."/>
            <person name="Widiez T."/>
            <person name="Wong G.K."/>
            <person name="Wymore A."/>
            <person name="Zhang Y."/>
            <person name="Zimmer A.D."/>
            <person name="Quatrano R.S."/>
            <person name="Mayer K.F.X."/>
            <person name="Goodstein D."/>
            <person name="Casacuberta J.M."/>
            <person name="Vandepoele K."/>
            <person name="Reski R."/>
            <person name="Cuming A.C."/>
            <person name="Tuskan G.A."/>
            <person name="Maumus F."/>
            <person name="Salse J."/>
            <person name="Schmutz J."/>
            <person name="Rensing S.A."/>
        </authorList>
    </citation>
    <scope>NUCLEOTIDE SEQUENCE [LARGE SCALE GENOMIC DNA]</scope>
    <source>
        <strain evidence="8 9">cv. Gransden 2004</strain>
    </source>
</reference>
<feature type="transmembrane region" description="Helical" evidence="7">
    <location>
        <begin position="312"/>
        <end position="334"/>
    </location>
</feature>
<comment type="similarity">
    <text evidence="2">Belongs to the YSL (TC 2.A.67.2) family.</text>
</comment>
<evidence type="ECO:0000256" key="4">
    <source>
        <dbReference type="ARBA" id="ARBA00022692"/>
    </source>
</evidence>